<dbReference type="PRINTS" id="PR00069">
    <property type="entry name" value="ALDKETRDTASE"/>
</dbReference>
<gene>
    <name evidence="8" type="ordered locus">Intca_1229</name>
</gene>
<reference evidence="8 9" key="1">
    <citation type="journal article" date="2010" name="Stand. Genomic Sci.">
        <title>Complete genome sequence of Intrasporangium calvum type strain (7 KIP).</title>
        <authorList>
            <person name="Del Rio T.G."/>
            <person name="Chertkov O."/>
            <person name="Yasawong M."/>
            <person name="Lucas S."/>
            <person name="Deshpande S."/>
            <person name="Cheng J.F."/>
            <person name="Detter C."/>
            <person name="Tapia R."/>
            <person name="Han C."/>
            <person name="Goodwin L."/>
            <person name="Pitluck S."/>
            <person name="Liolios K."/>
            <person name="Ivanova N."/>
            <person name="Mavromatis K."/>
            <person name="Pati A."/>
            <person name="Chen A."/>
            <person name="Palaniappan K."/>
            <person name="Land M."/>
            <person name="Hauser L."/>
            <person name="Chang Y.J."/>
            <person name="Jeffries C.D."/>
            <person name="Rohde M."/>
            <person name="Pukall R."/>
            <person name="Sikorski J."/>
            <person name="Goker M."/>
            <person name="Woyke T."/>
            <person name="Bristow J."/>
            <person name="Eisen J.A."/>
            <person name="Markowitz V."/>
            <person name="Hugenholtz P."/>
            <person name="Kyrpides N.C."/>
            <person name="Klenk H.P."/>
            <person name="Lapidus A."/>
        </authorList>
    </citation>
    <scope>NUCLEOTIDE SEQUENCE [LARGE SCALE GENOMIC DNA]</scope>
    <source>
        <strain evidence="9">ATCC 23552 / DSM 43043 / JCM 3097 / NBRC 12989 / 7 KIP</strain>
    </source>
</reference>
<dbReference type="InterPro" id="IPR020471">
    <property type="entry name" value="AKR"/>
</dbReference>
<feature type="binding site" evidence="5">
    <location>
        <position position="123"/>
    </location>
    <ligand>
        <name>substrate</name>
    </ligand>
</feature>
<evidence type="ECO:0000256" key="1">
    <source>
        <dbReference type="ARBA" id="ARBA00007905"/>
    </source>
</evidence>
<dbReference type="HOGENOM" id="CLU_023205_0_1_11"/>
<dbReference type="PROSITE" id="PS00798">
    <property type="entry name" value="ALDOKETO_REDUCTASE_1"/>
    <property type="match status" value="1"/>
</dbReference>
<dbReference type="InterPro" id="IPR036812">
    <property type="entry name" value="NAD(P)_OxRdtase_dom_sf"/>
</dbReference>
<sequence>MSPDHEVPTRSPLSLASTVPLRHASAPGLAVPVLGFGVWEVPDEVVDSAFAQALEIGYRHIDTARLYRNEPGVGRVLASTTVPRDDIFVTTKVWNDDHDNVPAAFDASMARLGIDVLDLYLIHWPAPAQDEYVRAWTALLELQQSGRVRSVGVCNFQVAHLERLRAETGVLPSVNQVELSPYLQQEELRAFHAENGIVTEAWSPLAARAGLLEDPDLAAVAAKHGVSPAQVALRWQLQLGHVVLTRSVQPRRIEANADLFGFELDEEDLTTITSLDRGLRTGPDPDAFG</sequence>
<organism evidence="8 9">
    <name type="scientific">Intrasporangium calvum (strain ATCC 23552 / DSM 43043 / JCM 3097 / NBRC 12989 / NCIMB 10167 / NRRL B-3866 / 7 KIP)</name>
    <dbReference type="NCBI Taxonomy" id="710696"/>
    <lineage>
        <taxon>Bacteria</taxon>
        <taxon>Bacillati</taxon>
        <taxon>Actinomycetota</taxon>
        <taxon>Actinomycetes</taxon>
        <taxon>Micrococcales</taxon>
        <taxon>Intrasporangiaceae</taxon>
        <taxon>Intrasporangium</taxon>
    </lineage>
</organism>
<dbReference type="PANTHER" id="PTHR43827:SF3">
    <property type="entry name" value="NADP-DEPENDENT OXIDOREDUCTASE DOMAIN-CONTAINING PROTEIN"/>
    <property type="match status" value="1"/>
</dbReference>
<dbReference type="OrthoDB" id="9804790at2"/>
<dbReference type="RefSeq" id="WP_013492063.1">
    <property type="nucleotide sequence ID" value="NC_014830.1"/>
</dbReference>
<evidence type="ECO:0000259" key="7">
    <source>
        <dbReference type="Pfam" id="PF00248"/>
    </source>
</evidence>
<evidence type="ECO:0000256" key="2">
    <source>
        <dbReference type="ARBA" id="ARBA00022857"/>
    </source>
</evidence>
<dbReference type="PIRSF" id="PIRSF000097">
    <property type="entry name" value="AKR"/>
    <property type="match status" value="1"/>
</dbReference>
<comment type="similarity">
    <text evidence="1">Belongs to the aldo/keto reductase family.</text>
</comment>
<dbReference type="Proteomes" id="UP000008914">
    <property type="component" value="Chromosome"/>
</dbReference>
<keyword evidence="3 8" id="KW-0560">Oxidoreductase</keyword>
<dbReference type="EMBL" id="CP002343">
    <property type="protein sequence ID" value="ADU47747.1"/>
    <property type="molecule type" value="Genomic_DNA"/>
</dbReference>
<accession>E6SFK2</accession>
<evidence type="ECO:0000256" key="6">
    <source>
        <dbReference type="PIRSR" id="PIRSR000097-3"/>
    </source>
</evidence>
<dbReference type="STRING" id="710696.Intca_1229"/>
<dbReference type="Pfam" id="PF00248">
    <property type="entry name" value="Aldo_ket_red"/>
    <property type="match status" value="1"/>
</dbReference>
<evidence type="ECO:0000256" key="4">
    <source>
        <dbReference type="PIRSR" id="PIRSR000097-1"/>
    </source>
</evidence>
<dbReference type="EC" id="1.1.1.274" evidence="8"/>
<dbReference type="PROSITE" id="PS00062">
    <property type="entry name" value="ALDOKETO_REDUCTASE_2"/>
    <property type="match status" value="1"/>
</dbReference>
<dbReference type="InterPro" id="IPR023210">
    <property type="entry name" value="NADP_OxRdtase_dom"/>
</dbReference>
<evidence type="ECO:0000313" key="9">
    <source>
        <dbReference type="Proteomes" id="UP000008914"/>
    </source>
</evidence>
<dbReference type="SUPFAM" id="SSF51430">
    <property type="entry name" value="NAD(P)-linked oxidoreductase"/>
    <property type="match status" value="1"/>
</dbReference>
<feature type="domain" description="NADP-dependent oxidoreductase" evidence="7">
    <location>
        <begin position="35"/>
        <end position="276"/>
    </location>
</feature>
<feature type="site" description="Lowers pKa of active site Tyr" evidence="6">
    <location>
        <position position="92"/>
    </location>
</feature>
<keyword evidence="2" id="KW-0521">NADP</keyword>
<dbReference type="GO" id="GO:0050580">
    <property type="term" value="F:2,5-didehydrogluconate reductase activity"/>
    <property type="evidence" value="ECO:0007669"/>
    <property type="project" value="UniProtKB-EC"/>
</dbReference>
<dbReference type="eggNOG" id="COG0656">
    <property type="taxonomic scope" value="Bacteria"/>
</dbReference>
<proteinExistence type="inferred from homology"/>
<dbReference type="FunFam" id="3.20.20.100:FF:000002">
    <property type="entry name" value="2,5-diketo-D-gluconic acid reductase A"/>
    <property type="match status" value="1"/>
</dbReference>
<keyword evidence="9" id="KW-1185">Reference proteome</keyword>
<dbReference type="PANTHER" id="PTHR43827">
    <property type="entry name" value="2,5-DIKETO-D-GLUCONIC ACID REDUCTASE"/>
    <property type="match status" value="1"/>
</dbReference>
<evidence type="ECO:0000256" key="3">
    <source>
        <dbReference type="ARBA" id="ARBA00023002"/>
    </source>
</evidence>
<protein>
    <submittedName>
        <fullName evidence="8">2,5-didehydrogluconate reductase</fullName>
        <ecNumber evidence="8">1.1.1.274</ecNumber>
    </submittedName>
</protein>
<evidence type="ECO:0000256" key="5">
    <source>
        <dbReference type="PIRSR" id="PIRSR000097-2"/>
    </source>
</evidence>
<dbReference type="AlphaFoldDB" id="E6SFK2"/>
<evidence type="ECO:0000313" key="8">
    <source>
        <dbReference type="EMBL" id="ADU47747.1"/>
    </source>
</evidence>
<dbReference type="Gene3D" id="3.20.20.100">
    <property type="entry name" value="NADP-dependent oxidoreductase domain"/>
    <property type="match status" value="1"/>
</dbReference>
<dbReference type="InterPro" id="IPR018170">
    <property type="entry name" value="Aldo/ket_reductase_CS"/>
</dbReference>
<name>E6SFK2_INTC7</name>
<feature type="active site" description="Proton donor" evidence="4">
    <location>
        <position position="67"/>
    </location>
</feature>
<dbReference type="KEGG" id="ica:Intca_1229"/>